<dbReference type="Gene3D" id="3.90.25.10">
    <property type="entry name" value="UDP-galactose 4-epimerase, domain 1"/>
    <property type="match status" value="1"/>
</dbReference>
<evidence type="ECO:0000256" key="2">
    <source>
        <dbReference type="ARBA" id="ARBA00022857"/>
    </source>
</evidence>
<keyword evidence="2" id="KW-0521">NADP</keyword>
<comment type="similarity">
    <text evidence="1">Belongs to the NmrA-type oxidoreductase family.</text>
</comment>
<evidence type="ECO:0000313" key="5">
    <source>
        <dbReference type="Proteomes" id="UP000433883"/>
    </source>
</evidence>
<evidence type="ECO:0000259" key="3">
    <source>
        <dbReference type="Pfam" id="PF05368"/>
    </source>
</evidence>
<dbReference type="GO" id="GO:0005634">
    <property type="term" value="C:nucleus"/>
    <property type="evidence" value="ECO:0007669"/>
    <property type="project" value="TreeGrafter"/>
</dbReference>
<dbReference type="OrthoDB" id="300709at2759"/>
<dbReference type="SUPFAM" id="SSF51735">
    <property type="entry name" value="NAD(P)-binding Rossmann-fold domains"/>
    <property type="match status" value="1"/>
</dbReference>
<dbReference type="PANTHER" id="PTHR42748:SF14">
    <property type="entry name" value="SNOAL-LIKE DOMAIN-CONTAINING PROTEIN"/>
    <property type="match status" value="1"/>
</dbReference>
<dbReference type="Pfam" id="PF05368">
    <property type="entry name" value="NmrA"/>
    <property type="match status" value="1"/>
</dbReference>
<dbReference type="AlphaFoldDB" id="A0A8H3VCB5"/>
<accession>A0A8H3VCB5</accession>
<dbReference type="Gene3D" id="3.40.50.720">
    <property type="entry name" value="NAD(P)-binding Rossmann-like Domain"/>
    <property type="match status" value="1"/>
</dbReference>
<name>A0A8H3VCB5_VENIN</name>
<protein>
    <recommendedName>
        <fullName evidence="3">NmrA-like domain-containing protein</fullName>
    </recommendedName>
</protein>
<organism evidence="4 5">
    <name type="scientific">Venturia inaequalis</name>
    <name type="common">Apple scab fungus</name>
    <dbReference type="NCBI Taxonomy" id="5025"/>
    <lineage>
        <taxon>Eukaryota</taxon>
        <taxon>Fungi</taxon>
        <taxon>Dikarya</taxon>
        <taxon>Ascomycota</taxon>
        <taxon>Pezizomycotina</taxon>
        <taxon>Dothideomycetes</taxon>
        <taxon>Pleosporomycetidae</taxon>
        <taxon>Venturiales</taxon>
        <taxon>Venturiaceae</taxon>
        <taxon>Venturia</taxon>
    </lineage>
</organism>
<reference evidence="4 5" key="1">
    <citation type="submission" date="2019-11" db="EMBL/GenBank/DDBJ databases">
        <title>Venturia inaequalis Genome Resource.</title>
        <authorList>
            <person name="Lichtner F.J."/>
        </authorList>
    </citation>
    <scope>NUCLEOTIDE SEQUENCE [LARGE SCALE GENOMIC DNA]</scope>
    <source>
        <strain evidence="4">Bline_iso_100314</strain>
    </source>
</reference>
<feature type="domain" description="NmrA-like" evidence="3">
    <location>
        <begin position="7"/>
        <end position="254"/>
    </location>
</feature>
<dbReference type="InterPro" id="IPR008030">
    <property type="entry name" value="NmrA-like"/>
</dbReference>
<evidence type="ECO:0000256" key="1">
    <source>
        <dbReference type="ARBA" id="ARBA00006328"/>
    </source>
</evidence>
<gene>
    <name evidence="4" type="ORF">BLS_000008</name>
</gene>
<sequence>MSPPPPKVFIIGGTGAQGRPIVKGLVKDNAYSVQILTRDTTSPQAQSLLSLGNVSLIQGTFASEADLRKGFAGCTLAFINIDGFNCGEKAEMYWTIRSYELALERGITFIVYGNLDYGLKKGGYDARYRCGHYDGKGRMGEWVLQQTRENGERMGAALFTTGPYIAMTIASKTIMTPTVEDGVVTWRMPLGEGAVPHVSLEDCGVYVRWLFDHQERANGMDLEVAIDHISYHDLARAFEKVSGHPARYIDTTLDEYWKTGPLAFMADRPCGYNSDIKDPAHMSMRDNFSGFWNLWANSGGNDGVVKRDYRLLDKIFPGRVRSAEQWLRDEQERGLELELGSLWDRVNDLKPVLKGSQDEMKGRL</sequence>
<dbReference type="EMBL" id="WNWQ01000001">
    <property type="protein sequence ID" value="KAE9986075.1"/>
    <property type="molecule type" value="Genomic_DNA"/>
</dbReference>
<dbReference type="InterPro" id="IPR051164">
    <property type="entry name" value="NmrA-like_oxidored"/>
</dbReference>
<dbReference type="Proteomes" id="UP000433883">
    <property type="component" value="Unassembled WGS sequence"/>
</dbReference>
<comment type="caution">
    <text evidence="4">The sequence shown here is derived from an EMBL/GenBank/DDBJ whole genome shotgun (WGS) entry which is preliminary data.</text>
</comment>
<dbReference type="PANTHER" id="PTHR42748">
    <property type="entry name" value="NITROGEN METABOLITE REPRESSION PROTEIN NMRA FAMILY MEMBER"/>
    <property type="match status" value="1"/>
</dbReference>
<evidence type="ECO:0000313" key="4">
    <source>
        <dbReference type="EMBL" id="KAE9986075.1"/>
    </source>
</evidence>
<proteinExistence type="inferred from homology"/>
<dbReference type="InterPro" id="IPR036291">
    <property type="entry name" value="NAD(P)-bd_dom_sf"/>
</dbReference>